<protein>
    <submittedName>
        <fullName evidence="2">Uncharacterized protein</fullName>
    </submittedName>
</protein>
<reference evidence="2 3" key="1">
    <citation type="journal article" date="2020" name="Nat. Commun.">
        <title>Genome of Tripterygium wilfordii and identification of cytochrome P450 involved in triptolide biosynthesis.</title>
        <authorList>
            <person name="Tu L."/>
            <person name="Su P."/>
            <person name="Zhang Z."/>
            <person name="Gao L."/>
            <person name="Wang J."/>
            <person name="Hu T."/>
            <person name="Zhou J."/>
            <person name="Zhang Y."/>
            <person name="Zhao Y."/>
            <person name="Liu Y."/>
            <person name="Song Y."/>
            <person name="Tong Y."/>
            <person name="Lu Y."/>
            <person name="Yang J."/>
            <person name="Xu C."/>
            <person name="Jia M."/>
            <person name="Peters R.J."/>
            <person name="Huang L."/>
            <person name="Gao W."/>
        </authorList>
    </citation>
    <scope>NUCLEOTIDE SEQUENCE [LARGE SCALE GENOMIC DNA]</scope>
    <source>
        <strain evidence="3">cv. XIE 37</strain>
        <tissue evidence="2">Leaf</tissue>
    </source>
</reference>
<organism evidence="2 3">
    <name type="scientific">Tripterygium wilfordii</name>
    <name type="common">Thunder God vine</name>
    <dbReference type="NCBI Taxonomy" id="458696"/>
    <lineage>
        <taxon>Eukaryota</taxon>
        <taxon>Viridiplantae</taxon>
        <taxon>Streptophyta</taxon>
        <taxon>Embryophyta</taxon>
        <taxon>Tracheophyta</taxon>
        <taxon>Spermatophyta</taxon>
        <taxon>Magnoliopsida</taxon>
        <taxon>eudicotyledons</taxon>
        <taxon>Gunneridae</taxon>
        <taxon>Pentapetalae</taxon>
        <taxon>rosids</taxon>
        <taxon>fabids</taxon>
        <taxon>Celastrales</taxon>
        <taxon>Celastraceae</taxon>
        <taxon>Tripterygium</taxon>
    </lineage>
</organism>
<evidence type="ECO:0000313" key="3">
    <source>
        <dbReference type="Proteomes" id="UP000593562"/>
    </source>
</evidence>
<name>A0A7J7C032_TRIWF</name>
<keyword evidence="3" id="KW-1185">Reference proteome</keyword>
<sequence length="140" mass="15863">MVAKKSMIYKNRATMSSMLINTRRQLRGLNQSNPINSDELKEYEQLKQLVQDLESQLKELRQVDAIEPMSPSPVAGWRGKLATTSDVARRRHIVCKHDGSAIKIGWIYQVVDSGMLADQVDGYFTVEVGFLYLLFANITS</sequence>
<evidence type="ECO:0000256" key="1">
    <source>
        <dbReference type="SAM" id="Coils"/>
    </source>
</evidence>
<proteinExistence type="predicted"/>
<dbReference type="AlphaFoldDB" id="A0A7J7C032"/>
<feature type="coiled-coil region" evidence="1">
    <location>
        <begin position="36"/>
        <end position="66"/>
    </location>
</feature>
<evidence type="ECO:0000313" key="2">
    <source>
        <dbReference type="EMBL" id="KAF5727285.1"/>
    </source>
</evidence>
<accession>A0A7J7C032</accession>
<gene>
    <name evidence="2" type="ORF">HS088_TW22G00975</name>
</gene>
<dbReference type="EMBL" id="JAAARO010000022">
    <property type="protein sequence ID" value="KAF5727285.1"/>
    <property type="molecule type" value="Genomic_DNA"/>
</dbReference>
<comment type="caution">
    <text evidence="2">The sequence shown here is derived from an EMBL/GenBank/DDBJ whole genome shotgun (WGS) entry which is preliminary data.</text>
</comment>
<dbReference type="InParanoid" id="A0A7J7C032"/>
<keyword evidence="1" id="KW-0175">Coiled coil</keyword>
<dbReference type="Proteomes" id="UP000593562">
    <property type="component" value="Unassembled WGS sequence"/>
</dbReference>